<dbReference type="Pfam" id="PF07833">
    <property type="entry name" value="Cu_amine_oxidN1"/>
    <property type="match status" value="1"/>
</dbReference>
<dbReference type="Proteomes" id="UP000570361">
    <property type="component" value="Unassembled WGS sequence"/>
</dbReference>
<dbReference type="EMBL" id="JACHXK010000013">
    <property type="protein sequence ID" value="MBB3112689.1"/>
    <property type="molecule type" value="Genomic_DNA"/>
</dbReference>
<dbReference type="RefSeq" id="WP_183602797.1">
    <property type="nucleotide sequence ID" value="NZ_JACHXK010000013.1"/>
</dbReference>
<feature type="domain" description="Copper amine oxidase-like N-terminal" evidence="2">
    <location>
        <begin position="401"/>
        <end position="493"/>
    </location>
</feature>
<evidence type="ECO:0000259" key="2">
    <source>
        <dbReference type="Pfam" id="PF07833"/>
    </source>
</evidence>
<dbReference type="Gene3D" id="3.30.457.10">
    <property type="entry name" value="Copper amine oxidase-like, N-terminal domain"/>
    <property type="match status" value="1"/>
</dbReference>
<dbReference type="SUPFAM" id="SSF55383">
    <property type="entry name" value="Copper amine oxidase, domain N"/>
    <property type="match status" value="1"/>
</dbReference>
<keyword evidence="1" id="KW-1133">Transmembrane helix</keyword>
<reference evidence="3 4" key="1">
    <citation type="submission" date="2020-08" db="EMBL/GenBank/DDBJ databases">
        <title>Genomic Encyclopedia of Type Strains, Phase III (KMG-III): the genomes of soil and plant-associated and newly described type strains.</title>
        <authorList>
            <person name="Whitman W."/>
        </authorList>
    </citation>
    <scope>NUCLEOTIDE SEQUENCE [LARGE SCALE GENOMIC DNA]</scope>
    <source>
        <strain evidence="3 4">CECT 5862</strain>
    </source>
</reference>
<accession>A0A7W5B210</accession>
<dbReference type="InterPro" id="IPR012854">
    <property type="entry name" value="Cu_amine_oxidase-like_N"/>
</dbReference>
<evidence type="ECO:0000313" key="4">
    <source>
        <dbReference type="Proteomes" id="UP000570361"/>
    </source>
</evidence>
<keyword evidence="4" id="KW-1185">Reference proteome</keyword>
<gene>
    <name evidence="3" type="ORF">FHS18_004790</name>
</gene>
<keyword evidence="1" id="KW-0472">Membrane</keyword>
<evidence type="ECO:0000256" key="1">
    <source>
        <dbReference type="SAM" id="Phobius"/>
    </source>
</evidence>
<comment type="caution">
    <text evidence="3">The sequence shown here is derived from an EMBL/GenBank/DDBJ whole genome shotgun (WGS) entry which is preliminary data.</text>
</comment>
<dbReference type="AlphaFoldDB" id="A0A7W5B210"/>
<sequence>MPPEFLLPKRTRHRHKRITARASKRMLAGFTAGSVFFAGVAILFMYVVDPLQFYHKAWYNPIYSNEQRYQNPGLAKNYTYDTVVLGSSMTENFLPSLVNEQLGGNTIKLSIRGSYAEEQNDIAQVALRTGQVKQVLWGIDYFALKPADLDAEGPYPHYLYDESFWNDYKYWFNVTPYQELAKGLYKRATTTEKLKKMMGLEYLYNWNYYVLYGKKYAMNTYKQALTAEAGFGSNEEPLEVVQQNFTAYIESVIKAHPETEFYLYYPPYSILRQAVWRDLNTQRYEQQLTMKKWMFDQLKAYPNVKIYDFQTEAEWTFNLDLYKDLSHHNGNVNTWITRAIGADDAKYRVTESNVDQFVTTLREQAQEAAVNAAGDLFRVQVQLASAPDELVNLSQKEMRGENNDLFVPYKEAADLLGAESAWDAATKTMTLSRGNHKLIATVGSDQAALDGTVVTLPAKIEISGARTIVPLASFAEALGWNVSTETVDGTMKIVLGEK</sequence>
<protein>
    <recommendedName>
        <fullName evidence="2">Copper amine oxidase-like N-terminal domain-containing protein</fullName>
    </recommendedName>
</protein>
<feature type="transmembrane region" description="Helical" evidence="1">
    <location>
        <begin position="26"/>
        <end position="48"/>
    </location>
</feature>
<keyword evidence="1" id="KW-0812">Transmembrane</keyword>
<proteinExistence type="predicted"/>
<dbReference type="SUPFAM" id="SSF52266">
    <property type="entry name" value="SGNH hydrolase"/>
    <property type="match status" value="1"/>
</dbReference>
<dbReference type="InterPro" id="IPR036582">
    <property type="entry name" value="Mao_N_sf"/>
</dbReference>
<organism evidence="3 4">
    <name type="scientific">Paenibacillus phyllosphaerae</name>
    <dbReference type="NCBI Taxonomy" id="274593"/>
    <lineage>
        <taxon>Bacteria</taxon>
        <taxon>Bacillati</taxon>
        <taxon>Bacillota</taxon>
        <taxon>Bacilli</taxon>
        <taxon>Bacillales</taxon>
        <taxon>Paenibacillaceae</taxon>
        <taxon>Paenibacillus</taxon>
    </lineage>
</organism>
<name>A0A7W5B210_9BACL</name>
<evidence type="ECO:0000313" key="3">
    <source>
        <dbReference type="EMBL" id="MBB3112689.1"/>
    </source>
</evidence>